<dbReference type="CDD" id="cd02440">
    <property type="entry name" value="AdoMet_MTases"/>
    <property type="match status" value="1"/>
</dbReference>
<dbReference type="GO" id="GO:0032259">
    <property type="term" value="P:methylation"/>
    <property type="evidence" value="ECO:0007669"/>
    <property type="project" value="UniProtKB-KW"/>
</dbReference>
<dbReference type="SUPFAM" id="SSF53335">
    <property type="entry name" value="S-adenosyl-L-methionine-dependent methyltransferases"/>
    <property type="match status" value="1"/>
</dbReference>
<evidence type="ECO:0000313" key="3">
    <source>
        <dbReference type="Proteomes" id="UP000294355"/>
    </source>
</evidence>
<organism evidence="2 3">
    <name type="scientific">Acinetobacter calcoaceticus</name>
    <dbReference type="NCBI Taxonomy" id="471"/>
    <lineage>
        <taxon>Bacteria</taxon>
        <taxon>Pseudomonadati</taxon>
        <taxon>Pseudomonadota</taxon>
        <taxon>Gammaproteobacteria</taxon>
        <taxon>Moraxellales</taxon>
        <taxon>Moraxellaceae</taxon>
        <taxon>Acinetobacter</taxon>
        <taxon>Acinetobacter calcoaceticus/baumannii complex</taxon>
    </lineage>
</organism>
<dbReference type="RefSeq" id="WP_133976353.1">
    <property type="nucleotide sequence ID" value="NZ_CAJHHQ010000003.1"/>
</dbReference>
<evidence type="ECO:0000259" key="1">
    <source>
        <dbReference type="Pfam" id="PF13649"/>
    </source>
</evidence>
<protein>
    <submittedName>
        <fullName evidence="2">N5-glutamine S-adenosyl-L-methionine-dependent methyltransferase</fullName>
    </submittedName>
</protein>
<dbReference type="InterPro" id="IPR029063">
    <property type="entry name" value="SAM-dependent_MTases_sf"/>
</dbReference>
<name>A0A446ZLE7_ACICA</name>
<dbReference type="Gene3D" id="3.40.50.150">
    <property type="entry name" value="Vaccinia Virus protein VP39"/>
    <property type="match status" value="1"/>
</dbReference>
<accession>A0A446ZLE7</accession>
<dbReference type="EMBL" id="LS999521">
    <property type="protein sequence ID" value="VAX45265.1"/>
    <property type="molecule type" value="Genomic_DNA"/>
</dbReference>
<dbReference type="AlphaFoldDB" id="A0A446ZLE7"/>
<keyword evidence="2" id="KW-0489">Methyltransferase</keyword>
<dbReference type="OrthoDB" id="6709631at2"/>
<dbReference type="Pfam" id="PF13649">
    <property type="entry name" value="Methyltransf_25"/>
    <property type="match status" value="1"/>
</dbReference>
<dbReference type="GO" id="GO:0008168">
    <property type="term" value="F:methyltransferase activity"/>
    <property type="evidence" value="ECO:0007669"/>
    <property type="project" value="UniProtKB-KW"/>
</dbReference>
<feature type="domain" description="Methyltransferase" evidence="1">
    <location>
        <begin position="53"/>
        <end position="140"/>
    </location>
</feature>
<dbReference type="Proteomes" id="UP000294355">
    <property type="component" value="Chromosome"/>
</dbReference>
<evidence type="ECO:0000313" key="2">
    <source>
        <dbReference type="EMBL" id="VAX45265.1"/>
    </source>
</evidence>
<sequence>MTIKEVASPIDLRKAADALEWAEEVNVKRPWRYEFFSMYVTEIKSLNLKKPKILEIGAGPGYLAKILLENIESLEYTALDFSEAMHELSRKNLGSFASKANYLTANFKDSGWYNVCQHETFDVVIIHQALHELRHKDFAKEFHIEVRNHLLNTNSLYIVTDHIVKNEEGMKNKDLYMTIDEHINTFSLAGFKSVELLKEKNALCSFKVS</sequence>
<dbReference type="InterPro" id="IPR041698">
    <property type="entry name" value="Methyltransf_25"/>
</dbReference>
<reference evidence="2 3" key="1">
    <citation type="submission" date="2018-08" db="EMBL/GenBank/DDBJ databases">
        <authorList>
            <person name="Gonzaga-Molto A."/>
        </authorList>
    </citation>
    <scope>NUCLEOTIDE SEQUENCE [LARGE SCALE GENOMIC DNA]</scope>
    <source>
        <strain evidence="2">Acinetobacter calcoaceticus str. 2117</strain>
    </source>
</reference>
<gene>
    <name evidence="2" type="ORF">AC2117_02458</name>
</gene>
<proteinExistence type="predicted"/>
<keyword evidence="2" id="KW-0808">Transferase</keyword>